<reference evidence="2" key="1">
    <citation type="journal article" date="2010" name="Science">
        <title>Plasticity of animal genome architecture unmasked by rapid evolution of a pelagic tunicate.</title>
        <authorList>
            <person name="Denoeud F."/>
            <person name="Henriet S."/>
            <person name="Mungpakdee S."/>
            <person name="Aury J.M."/>
            <person name="Da Silva C."/>
            <person name="Brinkmann H."/>
            <person name="Mikhaleva J."/>
            <person name="Olsen L.C."/>
            <person name="Jubin C."/>
            <person name="Canestro C."/>
            <person name="Bouquet J.M."/>
            <person name="Danks G."/>
            <person name="Poulain J."/>
            <person name="Campsteijn C."/>
            <person name="Adamski M."/>
            <person name="Cross I."/>
            <person name="Yadetie F."/>
            <person name="Muffato M."/>
            <person name="Louis A."/>
            <person name="Butcher S."/>
            <person name="Tsagkogeorga G."/>
            <person name="Konrad A."/>
            <person name="Singh S."/>
            <person name="Jensen M.F."/>
            <person name="Cong E.H."/>
            <person name="Eikeseth-Otteraa H."/>
            <person name="Noel B."/>
            <person name="Anthouard V."/>
            <person name="Porcel B.M."/>
            <person name="Kachouri-Lafond R."/>
            <person name="Nishino A."/>
            <person name="Ugolini M."/>
            <person name="Chourrout P."/>
            <person name="Nishida H."/>
            <person name="Aasland R."/>
            <person name="Huzurbazar S."/>
            <person name="Westhof E."/>
            <person name="Delsuc F."/>
            <person name="Lehrach H."/>
            <person name="Reinhardt R."/>
            <person name="Weissenbach J."/>
            <person name="Roy S.W."/>
            <person name="Artiguenave F."/>
            <person name="Postlethwait J.H."/>
            <person name="Manak J.R."/>
            <person name="Thompson E.M."/>
            <person name="Jaillon O."/>
            <person name="Du Pasquier L."/>
            <person name="Boudinot P."/>
            <person name="Liberles D.A."/>
            <person name="Volff J.N."/>
            <person name="Philippe H."/>
            <person name="Lenhard B."/>
            <person name="Roest Crollius H."/>
            <person name="Wincker P."/>
            <person name="Chourrout D."/>
        </authorList>
    </citation>
    <scope>NUCLEOTIDE SEQUENCE [LARGE SCALE GENOMIC DNA]</scope>
</reference>
<keyword evidence="3" id="KW-1185">Reference proteome</keyword>
<proteinExistence type="predicted"/>
<feature type="compositionally biased region" description="Acidic residues" evidence="1">
    <location>
        <begin position="20"/>
        <end position="52"/>
    </location>
</feature>
<dbReference type="Proteomes" id="UP000001307">
    <property type="component" value="Unassembled WGS sequence"/>
</dbReference>
<dbReference type="InParanoid" id="E4Y069"/>
<evidence type="ECO:0000256" key="1">
    <source>
        <dbReference type="SAM" id="MobiDB-lite"/>
    </source>
</evidence>
<dbReference type="InterPro" id="IPR016187">
    <property type="entry name" value="CTDL_fold"/>
</dbReference>
<dbReference type="AlphaFoldDB" id="E4Y069"/>
<feature type="region of interest" description="Disordered" evidence="1">
    <location>
        <begin position="1"/>
        <end position="52"/>
    </location>
</feature>
<sequence length="172" mass="19634">MEAYLWKEAFLGKGMRPENNESENDSDENETENNEDSEENEENEDDSMSDENVDEDVFTQKDKLAWLGLRFNFESSSFEQISGRLGGGNHWAVGQPNLTRKADEKFLCAAADYANANKTEWRMVSCNLTLPISRRSRRLQKLLAGCLYFRSSALERISISRETHSANLPRGI</sequence>
<name>E4Y069_OIKDI</name>
<evidence type="ECO:0000313" key="2">
    <source>
        <dbReference type="EMBL" id="CBY15281.1"/>
    </source>
</evidence>
<gene>
    <name evidence="2" type="ORF">GSOID_T00012180001</name>
</gene>
<dbReference type="EMBL" id="FN653466">
    <property type="protein sequence ID" value="CBY15281.1"/>
    <property type="molecule type" value="Genomic_DNA"/>
</dbReference>
<dbReference type="SUPFAM" id="SSF56436">
    <property type="entry name" value="C-type lectin-like"/>
    <property type="match status" value="1"/>
</dbReference>
<protein>
    <submittedName>
        <fullName evidence="2">Uncharacterized protein</fullName>
    </submittedName>
</protein>
<organism evidence="2">
    <name type="scientific">Oikopleura dioica</name>
    <name type="common">Tunicate</name>
    <dbReference type="NCBI Taxonomy" id="34765"/>
    <lineage>
        <taxon>Eukaryota</taxon>
        <taxon>Metazoa</taxon>
        <taxon>Chordata</taxon>
        <taxon>Tunicata</taxon>
        <taxon>Appendicularia</taxon>
        <taxon>Copelata</taxon>
        <taxon>Oikopleuridae</taxon>
        <taxon>Oikopleura</taxon>
    </lineage>
</organism>
<evidence type="ECO:0000313" key="3">
    <source>
        <dbReference type="Proteomes" id="UP000001307"/>
    </source>
</evidence>
<accession>E4Y069</accession>